<accession>A0A833W2A3</accession>
<dbReference type="GO" id="GO:0043565">
    <property type="term" value="F:sequence-specific DNA binding"/>
    <property type="evidence" value="ECO:0007669"/>
    <property type="project" value="InterPro"/>
</dbReference>
<dbReference type="Pfam" id="PF00447">
    <property type="entry name" value="HSF_DNA-bind"/>
    <property type="match status" value="1"/>
</dbReference>
<dbReference type="InterPro" id="IPR036388">
    <property type="entry name" value="WH-like_DNA-bd_sf"/>
</dbReference>
<feature type="region of interest" description="Disordered" evidence="8">
    <location>
        <begin position="1"/>
        <end position="23"/>
    </location>
</feature>
<keyword evidence="5" id="KW-0804">Transcription</keyword>
<organism evidence="10 11">
    <name type="scientific">Cervus hanglu yarkandensis</name>
    <name type="common">Yarkand deer</name>
    <dbReference type="NCBI Taxonomy" id="84702"/>
    <lineage>
        <taxon>Eukaryota</taxon>
        <taxon>Metazoa</taxon>
        <taxon>Chordata</taxon>
        <taxon>Craniata</taxon>
        <taxon>Vertebrata</taxon>
        <taxon>Euteleostomi</taxon>
        <taxon>Mammalia</taxon>
        <taxon>Eutheria</taxon>
        <taxon>Laurasiatheria</taxon>
        <taxon>Artiodactyla</taxon>
        <taxon>Ruminantia</taxon>
        <taxon>Pecora</taxon>
        <taxon>Cervidae</taxon>
        <taxon>Cervinae</taxon>
        <taxon>Cervus</taxon>
    </lineage>
</organism>
<protein>
    <recommendedName>
        <fullName evidence="9">HSF-type DNA-binding domain-containing protein</fullName>
    </recommendedName>
</protein>
<evidence type="ECO:0000313" key="11">
    <source>
        <dbReference type="Proteomes" id="UP000631465"/>
    </source>
</evidence>
<dbReference type="InterPro" id="IPR000232">
    <property type="entry name" value="HSF_DNA-bd"/>
</dbReference>
<sequence length="415" mass="46852">MTHISSEIQDVPPKDESTGSETSIRSSLYDCTLTEDKVLRSMVEEYAFQALYEEVVIKRPRYTFSVSETDEVNAPLPPGFPQKLWAIVESDQFESIRWDESGTCIVINEELFKKEVLERKAPFRVLETNSMKSFVRQLNLYGFNKKRQTFQRSASLPDFLEEENNISLLSKLHIYYNPNFKRGYPQLLVRMKRRVGINNVSPISSLVQDYKTKHVKARVNTDDHNSAFLAEASGESAFSASTRLSVPFIQKPYTSQIVANTNALPSCDLPSPSSISVRQTEQIVVDQPAILNQLSIFNRHSHSSYTQVNGHVEDIATTTTPTSQNPIVSPSQSSYSGLMVEPSKFPVTYSDMSAHDSPYPNQQQRGNSWSSMPTTTCTSASSLSSQLIKSHHYMKTMLIKTDLSNKCQIMEPNED</sequence>
<comment type="similarity">
    <text evidence="2 7">Belongs to the HSF family.</text>
</comment>
<keyword evidence="6" id="KW-0539">Nucleus</keyword>
<comment type="subcellular location">
    <subcellularLocation>
        <location evidence="1">Nucleus</location>
    </subcellularLocation>
</comment>
<gene>
    <name evidence="10" type="ORF">G4228_020116</name>
</gene>
<keyword evidence="11" id="KW-1185">Reference proteome</keyword>
<evidence type="ECO:0000256" key="7">
    <source>
        <dbReference type="RuleBase" id="RU004020"/>
    </source>
</evidence>
<dbReference type="Proteomes" id="UP000631465">
    <property type="component" value="Unassembled WGS sequence"/>
</dbReference>
<keyword evidence="3" id="KW-0805">Transcription regulation</keyword>
<dbReference type="SUPFAM" id="SSF46785">
    <property type="entry name" value="Winged helix' DNA-binding domain"/>
    <property type="match status" value="1"/>
</dbReference>
<evidence type="ECO:0000259" key="9">
    <source>
        <dbReference type="SMART" id="SM00415"/>
    </source>
</evidence>
<dbReference type="InterPro" id="IPR036390">
    <property type="entry name" value="WH_DNA-bd_sf"/>
</dbReference>
<keyword evidence="4" id="KW-0238">DNA-binding</keyword>
<dbReference type="Gene3D" id="1.10.10.10">
    <property type="entry name" value="Winged helix-like DNA-binding domain superfamily/Winged helix DNA-binding domain"/>
    <property type="match status" value="1"/>
</dbReference>
<evidence type="ECO:0000256" key="2">
    <source>
        <dbReference type="ARBA" id="ARBA00006403"/>
    </source>
</evidence>
<feature type="domain" description="HSF-type DNA-binding" evidence="9">
    <location>
        <begin position="76"/>
        <end position="194"/>
    </location>
</feature>
<reference evidence="10 11" key="1">
    <citation type="submission" date="2019-10" db="EMBL/GenBank/DDBJ databases">
        <title>Chromosome-level genome assembly of Tarim red deer.</title>
        <authorList>
            <person name="Ba H."/>
        </authorList>
    </citation>
    <scope>NUCLEOTIDE SEQUENCE [LARGE SCALE GENOMIC DNA]</scope>
    <source>
        <strain evidence="10">CEY-2017</strain>
        <tissue evidence="10">Blood</tissue>
    </source>
</reference>
<proteinExistence type="inferred from homology"/>
<dbReference type="PANTHER" id="PTHR10015">
    <property type="entry name" value="HEAT SHOCK TRANSCRIPTION FACTOR"/>
    <property type="match status" value="1"/>
</dbReference>
<comment type="caution">
    <text evidence="10">The sequence shown here is derived from an EMBL/GenBank/DDBJ whole genome shotgun (WGS) entry which is preliminary data.</text>
</comment>
<dbReference type="AlphaFoldDB" id="A0A833W2A3"/>
<dbReference type="PANTHER" id="PTHR10015:SF336">
    <property type="entry name" value="HEAT SHOCK TRANSCRIPTION FACTOR, Y-LINKED"/>
    <property type="match status" value="1"/>
</dbReference>
<dbReference type="GO" id="GO:0003700">
    <property type="term" value="F:DNA-binding transcription factor activity"/>
    <property type="evidence" value="ECO:0007669"/>
    <property type="project" value="InterPro"/>
</dbReference>
<dbReference type="FunFam" id="1.10.10.10:FF:000349">
    <property type="entry name" value="Heat shock transcription factor, Y-linked"/>
    <property type="match status" value="1"/>
</dbReference>
<evidence type="ECO:0000256" key="8">
    <source>
        <dbReference type="SAM" id="MobiDB-lite"/>
    </source>
</evidence>
<evidence type="ECO:0000256" key="6">
    <source>
        <dbReference type="ARBA" id="ARBA00023242"/>
    </source>
</evidence>
<evidence type="ECO:0000313" key="10">
    <source>
        <dbReference type="EMBL" id="KAF4008389.1"/>
    </source>
</evidence>
<name>A0A833W2A3_9CERV</name>
<evidence type="ECO:0000256" key="3">
    <source>
        <dbReference type="ARBA" id="ARBA00023015"/>
    </source>
</evidence>
<dbReference type="GO" id="GO:0005634">
    <property type="term" value="C:nucleus"/>
    <property type="evidence" value="ECO:0007669"/>
    <property type="project" value="UniProtKB-SubCell"/>
</dbReference>
<evidence type="ECO:0000256" key="5">
    <source>
        <dbReference type="ARBA" id="ARBA00023163"/>
    </source>
</evidence>
<dbReference type="SMART" id="SM00415">
    <property type="entry name" value="HSF"/>
    <property type="match status" value="1"/>
</dbReference>
<dbReference type="EMBL" id="WMHW01001090">
    <property type="protein sequence ID" value="KAF4008389.1"/>
    <property type="molecule type" value="Genomic_DNA"/>
</dbReference>
<evidence type="ECO:0000256" key="4">
    <source>
        <dbReference type="ARBA" id="ARBA00023125"/>
    </source>
</evidence>
<evidence type="ECO:0000256" key="1">
    <source>
        <dbReference type="ARBA" id="ARBA00004123"/>
    </source>
</evidence>